<name>A0A8H4IMK1_9PEZI</name>
<feature type="transmembrane region" description="Helical" evidence="1">
    <location>
        <begin position="65"/>
        <end position="83"/>
    </location>
</feature>
<feature type="transmembrane region" description="Helical" evidence="1">
    <location>
        <begin position="271"/>
        <end position="288"/>
    </location>
</feature>
<dbReference type="InterPro" id="IPR050879">
    <property type="entry name" value="Acyltransferase_3"/>
</dbReference>
<evidence type="ECO:0000313" key="5">
    <source>
        <dbReference type="Proteomes" id="UP000572817"/>
    </source>
</evidence>
<dbReference type="OrthoDB" id="5819582at2759"/>
<dbReference type="AlphaFoldDB" id="A0A8H4IMK1"/>
<feature type="transmembrane region" description="Helical" evidence="1">
    <location>
        <begin position="195"/>
        <end position="215"/>
    </location>
</feature>
<reference evidence="3 5" key="1">
    <citation type="submission" date="2020-04" db="EMBL/GenBank/DDBJ databases">
        <title>Genome Assembly and Annotation of Botryosphaeria dothidea sdau 11-99, a Latent Pathogen of Apple Fruit Ring Rot in China.</title>
        <authorList>
            <person name="Yu C."/>
            <person name="Diao Y."/>
            <person name="Lu Q."/>
            <person name="Zhao J."/>
            <person name="Cui S."/>
            <person name="Peng C."/>
            <person name="He B."/>
            <person name="Liu H."/>
        </authorList>
    </citation>
    <scope>NUCLEOTIDE SEQUENCE [LARGE SCALE GENOMIC DNA]</scope>
    <source>
        <strain evidence="5">sdau11-99</strain>
        <strain evidence="3">Sdau11-99</strain>
    </source>
</reference>
<organism evidence="3 5">
    <name type="scientific">Botryosphaeria dothidea</name>
    <dbReference type="NCBI Taxonomy" id="55169"/>
    <lineage>
        <taxon>Eukaryota</taxon>
        <taxon>Fungi</taxon>
        <taxon>Dikarya</taxon>
        <taxon>Ascomycota</taxon>
        <taxon>Pezizomycotina</taxon>
        <taxon>Dothideomycetes</taxon>
        <taxon>Dothideomycetes incertae sedis</taxon>
        <taxon>Botryosphaeriales</taxon>
        <taxon>Botryosphaeriaceae</taxon>
        <taxon>Botryosphaeria</taxon>
    </lineage>
</organism>
<protein>
    <recommendedName>
        <fullName evidence="2">Acyltransferase 3 domain-containing protein</fullName>
    </recommendedName>
</protein>
<gene>
    <name evidence="4" type="ORF">GTA08_BOTSDO06325</name>
    <name evidence="3" type="ORF">GTA08_BOTSDO10174</name>
</gene>
<dbReference type="Proteomes" id="UP000572817">
    <property type="component" value="Unassembled WGS sequence"/>
</dbReference>
<keyword evidence="1" id="KW-0472">Membrane</keyword>
<feature type="domain" description="Acyltransferase 3" evidence="2">
    <location>
        <begin position="15"/>
        <end position="384"/>
    </location>
</feature>
<dbReference type="EMBL" id="WWBZ02000073">
    <property type="protein sequence ID" value="KAF4301938.1"/>
    <property type="molecule type" value="Genomic_DNA"/>
</dbReference>
<dbReference type="EMBL" id="WWBZ02000040">
    <property type="protein sequence ID" value="KAF4305321.1"/>
    <property type="molecule type" value="Genomic_DNA"/>
</dbReference>
<keyword evidence="5" id="KW-1185">Reference proteome</keyword>
<comment type="caution">
    <text evidence="3">The sequence shown here is derived from an EMBL/GenBank/DDBJ whole genome shotgun (WGS) entry which is preliminary data.</text>
</comment>
<keyword evidence="1" id="KW-0812">Transmembrane</keyword>
<dbReference type="PANTHER" id="PTHR23028:SF134">
    <property type="entry name" value="PUTATIVE (AFU_ORTHOLOGUE AFUA_4G08520)-RELATED"/>
    <property type="match status" value="1"/>
</dbReference>
<dbReference type="Pfam" id="PF01757">
    <property type="entry name" value="Acyl_transf_3"/>
    <property type="match status" value="1"/>
</dbReference>
<keyword evidence="1" id="KW-1133">Transmembrane helix</keyword>
<accession>A0A8H4IMK1</accession>
<dbReference type="InterPro" id="IPR002656">
    <property type="entry name" value="Acyl_transf_3_dom"/>
</dbReference>
<feature type="transmembrane region" description="Helical" evidence="1">
    <location>
        <begin position="318"/>
        <end position="342"/>
    </location>
</feature>
<feature type="transmembrane region" description="Helical" evidence="1">
    <location>
        <begin position="409"/>
        <end position="431"/>
    </location>
</feature>
<dbReference type="PANTHER" id="PTHR23028">
    <property type="entry name" value="ACETYLTRANSFERASE"/>
    <property type="match status" value="1"/>
</dbReference>
<sequence length="472" mass="53520">MDKAMPEKEKSHSTAYLNGLRGIAALIVFSFHTLWAYCGFVEYGYGDGPKNRYFLQLPAIRLVHAGHAMVPVFFVVGGYVMALKPLKRVRAHDCEDLHISLAGSVLRKAMRLYLPVVIATFVTTLSLHFGLWEFSRRFVTIPRLFNYPDKHPLPERSLAAEIARWIHATVGLTNIFTYYNKGFVLPYYNPYDPHLWYLPFELRSTVVVGTILLALSRCRTIIRMVLTLAAIILSCLCDRWECMLFQSGAFLADIDMEYRDRSIPTRLPSRLRSLLPYVLLVPALYLLSSPNLRIMHTPGYASLRIYFVPASMTDPKRFLHGAGAVLLLAALMRSPALQHLFVTSFAREVGRRSYALYVLHGPLVHIVNYSVTPVVWQVVGYRAVSDRKGQKYGNEVDGEGLLLGQESRWAVGFLVGAIITWGVVWVAAGLFEKSVERRCARLARVVERSVFARQEAQEDVHEEVEMGRLLPQ</sequence>
<evidence type="ECO:0000259" key="2">
    <source>
        <dbReference type="Pfam" id="PF01757"/>
    </source>
</evidence>
<evidence type="ECO:0000256" key="1">
    <source>
        <dbReference type="SAM" id="Phobius"/>
    </source>
</evidence>
<evidence type="ECO:0000313" key="3">
    <source>
        <dbReference type="EMBL" id="KAF4301938.1"/>
    </source>
</evidence>
<dbReference type="GO" id="GO:0016747">
    <property type="term" value="F:acyltransferase activity, transferring groups other than amino-acyl groups"/>
    <property type="evidence" value="ECO:0007669"/>
    <property type="project" value="InterPro"/>
</dbReference>
<proteinExistence type="predicted"/>
<feature type="transmembrane region" description="Helical" evidence="1">
    <location>
        <begin position="112"/>
        <end position="132"/>
    </location>
</feature>
<feature type="transmembrane region" description="Helical" evidence="1">
    <location>
        <begin position="354"/>
        <end position="376"/>
    </location>
</feature>
<feature type="transmembrane region" description="Helical" evidence="1">
    <location>
        <begin position="20"/>
        <end position="45"/>
    </location>
</feature>
<evidence type="ECO:0000313" key="4">
    <source>
        <dbReference type="EMBL" id="KAF4305321.1"/>
    </source>
</evidence>